<dbReference type="Pfam" id="PF01753">
    <property type="entry name" value="zf-MYND"/>
    <property type="match status" value="1"/>
</dbReference>
<evidence type="ECO:0000256" key="5">
    <source>
        <dbReference type="SAM" id="MobiDB-lite"/>
    </source>
</evidence>
<accession>A0A836H5N8</accession>
<dbReference type="KEGG" id="lenr:94174806"/>
<dbReference type="InterPro" id="IPR002893">
    <property type="entry name" value="Znf_MYND"/>
</dbReference>
<keyword evidence="3" id="KW-0862">Zinc</keyword>
<dbReference type="OrthoDB" id="432970at2759"/>
<dbReference type="GO" id="GO:0008270">
    <property type="term" value="F:zinc ion binding"/>
    <property type="evidence" value="ECO:0007669"/>
    <property type="project" value="UniProtKB-KW"/>
</dbReference>
<feature type="compositionally biased region" description="Basic and acidic residues" evidence="5">
    <location>
        <begin position="208"/>
        <end position="220"/>
    </location>
</feature>
<proteinExistence type="predicted"/>
<keyword evidence="8" id="KW-1185">Reference proteome</keyword>
<dbReference type="PROSITE" id="PS01360">
    <property type="entry name" value="ZF_MYND_1"/>
    <property type="match status" value="1"/>
</dbReference>
<name>A0A836H5N8_LEIEN</name>
<evidence type="ECO:0000256" key="1">
    <source>
        <dbReference type="ARBA" id="ARBA00022723"/>
    </source>
</evidence>
<dbReference type="PROSITE" id="PS50865">
    <property type="entry name" value="ZF_MYND_2"/>
    <property type="match status" value="1"/>
</dbReference>
<dbReference type="EMBL" id="JAFHKP010000005">
    <property type="protein sequence ID" value="KAG5486344.1"/>
    <property type="molecule type" value="Genomic_DNA"/>
</dbReference>
<sequence>MPPHAAAPPPPPPPRPDPVTLDQIFTHLTAADVAYDTKAYHLVALSTVAFHPSVKLFLYEDPKAAAASTSSSTQAAATLNKLRREKLLKNVAFMLAQRNNAVCYECRWETVSLLGELCRMESTHSGAPTSALGQLEAKLNSYAKENLEYLAQLTWFVPAINSIIEAGGGAMDDDVNGHASVDAGTATEVQRKGESDFSVAASSSRSALKEKLKAVRETSRNGRGGAERNSGNGAGTEEEDEDVVVALLDIRRALPKCHRGSCTDGKDVVVEWSEANVEQARDLMFVDASTSMLHLIPNVARGYSDVCAQCQERVATAPTPAATPLLRCSSCKAVYYCSAECQKMHWATVHRTPCRAYKERCDRILEQYCAPRTASGKRKKELKASEVVILEVPLEPSLFFETRRYLYDHRDESFAHVEYSDYFMKYTVRGS</sequence>
<dbReference type="GeneID" id="94174806"/>
<dbReference type="AlphaFoldDB" id="A0A836H5N8"/>
<gene>
    <name evidence="7" type="ORF">CUR178_07655</name>
</gene>
<feature type="region of interest" description="Disordered" evidence="5">
    <location>
        <begin position="208"/>
        <end position="240"/>
    </location>
</feature>
<reference evidence="7 8" key="1">
    <citation type="submission" date="2021-02" db="EMBL/GenBank/DDBJ databases">
        <title>Leishmania (Mundinia) enrietti genome sequencing and assembly.</title>
        <authorList>
            <person name="Almutairi H."/>
            <person name="Gatherer D."/>
        </authorList>
    </citation>
    <scope>NUCLEOTIDE SEQUENCE [LARGE SCALE GENOMIC DNA]</scope>
    <source>
        <strain evidence="7">CUR178</strain>
    </source>
</reference>
<evidence type="ECO:0000256" key="3">
    <source>
        <dbReference type="ARBA" id="ARBA00022833"/>
    </source>
</evidence>
<feature type="domain" description="MYND-type" evidence="6">
    <location>
        <begin position="307"/>
        <end position="354"/>
    </location>
</feature>
<comment type="caution">
    <text evidence="7">The sequence shown here is derived from an EMBL/GenBank/DDBJ whole genome shotgun (WGS) entry which is preliminary data.</text>
</comment>
<evidence type="ECO:0000259" key="6">
    <source>
        <dbReference type="PROSITE" id="PS50865"/>
    </source>
</evidence>
<evidence type="ECO:0000256" key="2">
    <source>
        <dbReference type="ARBA" id="ARBA00022771"/>
    </source>
</evidence>
<keyword evidence="2 4" id="KW-0863">Zinc-finger</keyword>
<protein>
    <recommendedName>
        <fullName evidence="6">MYND-type domain-containing protein</fullName>
    </recommendedName>
</protein>
<dbReference type="RefSeq" id="XP_067695786.1">
    <property type="nucleotide sequence ID" value="XM_067839296.1"/>
</dbReference>
<dbReference type="Gene3D" id="6.10.140.2220">
    <property type="match status" value="1"/>
</dbReference>
<keyword evidence="1" id="KW-0479">Metal-binding</keyword>
<evidence type="ECO:0000313" key="7">
    <source>
        <dbReference type="EMBL" id="KAG5486344.1"/>
    </source>
</evidence>
<dbReference type="SUPFAM" id="SSF144232">
    <property type="entry name" value="HIT/MYND zinc finger-like"/>
    <property type="match status" value="1"/>
</dbReference>
<evidence type="ECO:0000256" key="4">
    <source>
        <dbReference type="PROSITE-ProRule" id="PRU00134"/>
    </source>
</evidence>
<dbReference type="Proteomes" id="UP000674179">
    <property type="component" value="Chromosome 5"/>
</dbReference>
<organism evidence="7 8">
    <name type="scientific">Leishmania enriettii</name>
    <dbReference type="NCBI Taxonomy" id="5663"/>
    <lineage>
        <taxon>Eukaryota</taxon>
        <taxon>Discoba</taxon>
        <taxon>Euglenozoa</taxon>
        <taxon>Kinetoplastea</taxon>
        <taxon>Metakinetoplastina</taxon>
        <taxon>Trypanosomatida</taxon>
        <taxon>Trypanosomatidae</taxon>
        <taxon>Leishmaniinae</taxon>
        <taxon>Leishmania</taxon>
    </lineage>
</organism>
<evidence type="ECO:0000313" key="8">
    <source>
        <dbReference type="Proteomes" id="UP000674179"/>
    </source>
</evidence>